<keyword evidence="8" id="KW-1185">Reference proteome</keyword>
<dbReference type="InterPro" id="IPR050924">
    <property type="entry name" value="Peroxiredoxin_BCP/PrxQ"/>
</dbReference>
<dbReference type="InterPro" id="IPR013740">
    <property type="entry name" value="Redoxin"/>
</dbReference>
<evidence type="ECO:0000256" key="4">
    <source>
        <dbReference type="ARBA" id="ARBA00023157"/>
    </source>
</evidence>
<dbReference type="Gene3D" id="3.40.30.10">
    <property type="entry name" value="Glutaredoxin"/>
    <property type="match status" value="1"/>
</dbReference>
<dbReference type="PANTHER" id="PTHR42801:SF21">
    <property type="entry name" value="BCPB PROTEIN"/>
    <property type="match status" value="1"/>
</dbReference>
<keyword evidence="3 7" id="KW-0560">Oxidoreductase</keyword>
<comment type="caution">
    <text evidence="7">The sequence shown here is derived from an EMBL/GenBank/DDBJ whole genome shotgun (WGS) entry which is preliminary data.</text>
</comment>
<evidence type="ECO:0000256" key="2">
    <source>
        <dbReference type="ARBA" id="ARBA00022862"/>
    </source>
</evidence>
<evidence type="ECO:0000313" key="7">
    <source>
        <dbReference type="EMBL" id="MFD1265441.1"/>
    </source>
</evidence>
<dbReference type="InterPro" id="IPR013766">
    <property type="entry name" value="Thioredoxin_domain"/>
</dbReference>
<dbReference type="PANTHER" id="PTHR42801">
    <property type="entry name" value="THIOREDOXIN-DEPENDENT PEROXIDE REDUCTASE"/>
    <property type="match status" value="1"/>
</dbReference>
<dbReference type="PROSITE" id="PS51352">
    <property type="entry name" value="THIOREDOXIN_2"/>
    <property type="match status" value="1"/>
</dbReference>
<sequence length="189" mass="20385">MNINPSVLPPELPCPVDDGAAAHLEGASAPDLVLAATDGSTVNLSTLHGSCVIYVYPRTGQPGVPLPDGWDAIPGARGCTPQSCSFRDHHGELAALGARVFGLSAQSSDYQREARDRLRLPFELLSDSALALKTALHLPTFNAAGMELYKRLTLVVEEGVIRKVFYPVFPPDRSAEDVLEWLRMHRGQG</sequence>
<dbReference type="EMBL" id="JBHTMC010000033">
    <property type="protein sequence ID" value="MFD1265441.1"/>
    <property type="molecule type" value="Genomic_DNA"/>
</dbReference>
<dbReference type="EC" id="1.11.1.24" evidence="7"/>
<dbReference type="SUPFAM" id="SSF52833">
    <property type="entry name" value="Thioredoxin-like"/>
    <property type="match status" value="1"/>
</dbReference>
<evidence type="ECO:0000256" key="5">
    <source>
        <dbReference type="ARBA" id="ARBA00023284"/>
    </source>
</evidence>
<keyword evidence="2" id="KW-0049">Antioxidant</keyword>
<accession>A0ABW3WHZ4</accession>
<name>A0ABW3WHZ4_9RHOO</name>
<keyword evidence="4" id="KW-1015">Disulfide bond</keyword>
<dbReference type="GO" id="GO:0140824">
    <property type="term" value="F:thioredoxin-dependent peroxiredoxin activity"/>
    <property type="evidence" value="ECO:0007669"/>
    <property type="project" value="UniProtKB-EC"/>
</dbReference>
<dbReference type="RefSeq" id="WP_277834910.1">
    <property type="nucleotide sequence ID" value="NZ_JARQZE010000018.1"/>
</dbReference>
<gene>
    <name evidence="7" type="ORF">ACFQ4M_17855</name>
</gene>
<keyword evidence="1 7" id="KW-0575">Peroxidase</keyword>
<protein>
    <submittedName>
        <fullName evidence="7">Peroxiredoxin</fullName>
        <ecNumber evidence="7">1.11.1.24</ecNumber>
    </submittedName>
</protein>
<feature type="domain" description="Thioredoxin" evidence="6">
    <location>
        <begin position="23"/>
        <end position="187"/>
    </location>
</feature>
<evidence type="ECO:0000259" key="6">
    <source>
        <dbReference type="PROSITE" id="PS51352"/>
    </source>
</evidence>
<reference evidence="8" key="1">
    <citation type="journal article" date="2019" name="Int. J. Syst. Evol. Microbiol.">
        <title>The Global Catalogue of Microorganisms (GCM) 10K type strain sequencing project: providing services to taxonomists for standard genome sequencing and annotation.</title>
        <authorList>
            <consortium name="The Broad Institute Genomics Platform"/>
            <consortium name="The Broad Institute Genome Sequencing Center for Infectious Disease"/>
            <person name="Wu L."/>
            <person name="Ma J."/>
        </authorList>
    </citation>
    <scope>NUCLEOTIDE SEQUENCE [LARGE SCALE GENOMIC DNA]</scope>
    <source>
        <strain evidence="8">CCUG 48884</strain>
    </source>
</reference>
<proteinExistence type="predicted"/>
<dbReference type="Proteomes" id="UP001597158">
    <property type="component" value="Unassembled WGS sequence"/>
</dbReference>
<organism evidence="7 8">
    <name type="scientific">Thauera mechernichensis</name>
    <dbReference type="NCBI Taxonomy" id="82788"/>
    <lineage>
        <taxon>Bacteria</taxon>
        <taxon>Pseudomonadati</taxon>
        <taxon>Pseudomonadota</taxon>
        <taxon>Betaproteobacteria</taxon>
        <taxon>Rhodocyclales</taxon>
        <taxon>Zoogloeaceae</taxon>
        <taxon>Thauera</taxon>
    </lineage>
</organism>
<dbReference type="InterPro" id="IPR036249">
    <property type="entry name" value="Thioredoxin-like_sf"/>
</dbReference>
<dbReference type="Pfam" id="PF08534">
    <property type="entry name" value="Redoxin"/>
    <property type="match status" value="1"/>
</dbReference>
<keyword evidence="5" id="KW-0676">Redox-active center</keyword>
<evidence type="ECO:0000256" key="1">
    <source>
        <dbReference type="ARBA" id="ARBA00022559"/>
    </source>
</evidence>
<evidence type="ECO:0000313" key="8">
    <source>
        <dbReference type="Proteomes" id="UP001597158"/>
    </source>
</evidence>
<dbReference type="CDD" id="cd03017">
    <property type="entry name" value="PRX_BCP"/>
    <property type="match status" value="1"/>
</dbReference>
<evidence type="ECO:0000256" key="3">
    <source>
        <dbReference type="ARBA" id="ARBA00023002"/>
    </source>
</evidence>